<protein>
    <submittedName>
        <fullName evidence="2">Uncharacterized protein</fullName>
    </submittedName>
</protein>
<sequence>MKIERVLKIVLLALAVLDLVLGTIFVFFGEYLFTALHLQDYAHPLFFMICVGLFLYQYTFIQFIAYKDPRKYSTCLNLTVIIRLTFPIVYISAIFLWGLPFTLLHVLFALSAFADLAFAAFILISMRKLGILFLQGDETADNPKEPACLLRTFLLVLTIAEFIMGSSWMIFPAFWLKLCGITYIVDPFWTRATGLFLVNIAYIQFLGFLNVNKYRMAVIISGLYRALWPLLYWYQIAFGEGNTLFKGFILFFSFFNIFSCITILRLVKKATGKPIFYVPENK</sequence>
<proteinExistence type="predicted"/>
<feature type="transmembrane region" description="Helical" evidence="1">
    <location>
        <begin position="9"/>
        <end position="33"/>
    </location>
</feature>
<dbReference type="Proteomes" id="UP000030652">
    <property type="component" value="Unassembled WGS sequence"/>
</dbReference>
<feature type="transmembrane region" description="Helical" evidence="1">
    <location>
        <begin position="103"/>
        <end position="124"/>
    </location>
</feature>
<name>A0A0B0EM21_9BACT</name>
<keyword evidence="1" id="KW-0812">Transmembrane</keyword>
<feature type="transmembrane region" description="Helical" evidence="1">
    <location>
        <begin position="248"/>
        <end position="267"/>
    </location>
</feature>
<organism evidence="2 3">
    <name type="scientific">Candidatus Scalindua brodae</name>
    <dbReference type="NCBI Taxonomy" id="237368"/>
    <lineage>
        <taxon>Bacteria</taxon>
        <taxon>Pseudomonadati</taxon>
        <taxon>Planctomycetota</taxon>
        <taxon>Candidatus Brocadiia</taxon>
        <taxon>Candidatus Brocadiales</taxon>
        <taxon>Candidatus Scalinduaceae</taxon>
        <taxon>Candidatus Scalindua</taxon>
    </lineage>
</organism>
<feature type="transmembrane region" description="Helical" evidence="1">
    <location>
        <begin position="153"/>
        <end position="176"/>
    </location>
</feature>
<feature type="transmembrane region" description="Helical" evidence="1">
    <location>
        <begin position="188"/>
        <end position="209"/>
    </location>
</feature>
<dbReference type="EMBL" id="JRYO01000043">
    <property type="protein sequence ID" value="KHE93654.1"/>
    <property type="molecule type" value="Genomic_DNA"/>
</dbReference>
<accession>A0A0B0EM21</accession>
<keyword evidence="1" id="KW-0472">Membrane</keyword>
<feature type="transmembrane region" description="Helical" evidence="1">
    <location>
        <begin position="216"/>
        <end position="236"/>
    </location>
</feature>
<evidence type="ECO:0000313" key="3">
    <source>
        <dbReference type="Proteomes" id="UP000030652"/>
    </source>
</evidence>
<feature type="transmembrane region" description="Helical" evidence="1">
    <location>
        <begin position="78"/>
        <end position="97"/>
    </location>
</feature>
<dbReference type="AlphaFoldDB" id="A0A0B0EM21"/>
<keyword evidence="1" id="KW-1133">Transmembrane helix</keyword>
<feature type="transmembrane region" description="Helical" evidence="1">
    <location>
        <begin position="45"/>
        <end position="66"/>
    </location>
</feature>
<comment type="caution">
    <text evidence="2">The sequence shown here is derived from an EMBL/GenBank/DDBJ whole genome shotgun (WGS) entry which is preliminary data.</text>
</comment>
<evidence type="ECO:0000256" key="1">
    <source>
        <dbReference type="SAM" id="Phobius"/>
    </source>
</evidence>
<evidence type="ECO:0000313" key="2">
    <source>
        <dbReference type="EMBL" id="KHE93654.1"/>
    </source>
</evidence>
<reference evidence="2 3" key="1">
    <citation type="submission" date="2014-10" db="EMBL/GenBank/DDBJ databases">
        <title>Draft genome of anammox bacterium scalindua brodae, obtained using differential coverage binning of sequence data from two enrichment reactors.</title>
        <authorList>
            <person name="Speth D.R."/>
            <person name="Russ L."/>
            <person name="Kartal B."/>
            <person name="Op den Camp H.J."/>
            <person name="Dutilh B.E."/>
            <person name="Jetten M.S."/>
        </authorList>
    </citation>
    <scope>NUCLEOTIDE SEQUENCE [LARGE SCALE GENOMIC DNA]</scope>
    <source>
        <strain evidence="2">RU1</strain>
    </source>
</reference>
<gene>
    <name evidence="2" type="ORF">SCABRO_00583</name>
</gene>